<reference evidence="1 2" key="1">
    <citation type="submission" date="2019-02" db="EMBL/GenBank/DDBJ databases">
        <title>Deep-cultivation of Planctomycetes and their phenomic and genomic characterization uncovers novel biology.</title>
        <authorList>
            <person name="Wiegand S."/>
            <person name="Jogler M."/>
            <person name="Boedeker C."/>
            <person name="Pinto D."/>
            <person name="Vollmers J."/>
            <person name="Rivas-Marin E."/>
            <person name="Kohn T."/>
            <person name="Peeters S.H."/>
            <person name="Heuer A."/>
            <person name="Rast P."/>
            <person name="Oberbeckmann S."/>
            <person name="Bunk B."/>
            <person name="Jeske O."/>
            <person name="Meyerdierks A."/>
            <person name="Storesund J.E."/>
            <person name="Kallscheuer N."/>
            <person name="Luecker S."/>
            <person name="Lage O.M."/>
            <person name="Pohl T."/>
            <person name="Merkel B.J."/>
            <person name="Hornburger P."/>
            <person name="Mueller R.-W."/>
            <person name="Bruemmer F."/>
            <person name="Labrenz M."/>
            <person name="Spormann A.M."/>
            <person name="Op den Camp H."/>
            <person name="Overmann J."/>
            <person name="Amann R."/>
            <person name="Jetten M.S.M."/>
            <person name="Mascher T."/>
            <person name="Medema M.H."/>
            <person name="Devos D.P."/>
            <person name="Kaster A.-K."/>
            <person name="Ovreas L."/>
            <person name="Rohde M."/>
            <person name="Galperin M.Y."/>
            <person name="Jogler C."/>
        </authorList>
    </citation>
    <scope>NUCLEOTIDE SEQUENCE [LARGE SCALE GENOMIC DNA]</scope>
    <source>
        <strain evidence="1 2">TBK1r</strain>
    </source>
</reference>
<name>A0ABX5XXN9_9BACT</name>
<dbReference type="EMBL" id="CP036432">
    <property type="protein sequence ID" value="QDV86472.1"/>
    <property type="molecule type" value="Genomic_DNA"/>
</dbReference>
<protein>
    <submittedName>
        <fullName evidence="1">Uncharacterized protein</fullName>
    </submittedName>
</protein>
<organism evidence="1 2">
    <name type="scientific">Stieleria magnilauensis</name>
    <dbReference type="NCBI Taxonomy" id="2527963"/>
    <lineage>
        <taxon>Bacteria</taxon>
        <taxon>Pseudomonadati</taxon>
        <taxon>Planctomycetota</taxon>
        <taxon>Planctomycetia</taxon>
        <taxon>Pirellulales</taxon>
        <taxon>Pirellulaceae</taxon>
        <taxon>Stieleria</taxon>
    </lineage>
</organism>
<dbReference type="Proteomes" id="UP000318081">
    <property type="component" value="Chromosome"/>
</dbReference>
<evidence type="ECO:0000313" key="2">
    <source>
        <dbReference type="Proteomes" id="UP000318081"/>
    </source>
</evidence>
<keyword evidence="2" id="KW-1185">Reference proteome</keyword>
<evidence type="ECO:0000313" key="1">
    <source>
        <dbReference type="EMBL" id="QDV86472.1"/>
    </source>
</evidence>
<gene>
    <name evidence="1" type="ORF">TBK1r_54910</name>
</gene>
<sequence length="65" mass="7104">MRSRRRYQHSADELRAREFGSGRYGVGGERCDRGDWNSLRPRPGSWSGLGACPGGDAALTSGYSL</sequence>
<proteinExistence type="predicted"/>
<accession>A0ABX5XXN9</accession>